<evidence type="ECO:0000256" key="1">
    <source>
        <dbReference type="SAM" id="MobiDB-lite"/>
    </source>
</evidence>
<gene>
    <name evidence="2" type="ORF">V5799_027616</name>
</gene>
<name>A0AAQ4DF79_AMBAM</name>
<feature type="compositionally biased region" description="Pro residues" evidence="1">
    <location>
        <begin position="218"/>
        <end position="229"/>
    </location>
</feature>
<keyword evidence="3" id="KW-1185">Reference proteome</keyword>
<protein>
    <submittedName>
        <fullName evidence="2">Uncharacterized protein</fullName>
    </submittedName>
</protein>
<feature type="compositionally biased region" description="Polar residues" evidence="1">
    <location>
        <begin position="88"/>
        <end position="105"/>
    </location>
</feature>
<evidence type="ECO:0000313" key="3">
    <source>
        <dbReference type="Proteomes" id="UP001321473"/>
    </source>
</evidence>
<feature type="region of interest" description="Disordered" evidence="1">
    <location>
        <begin position="1"/>
        <end position="159"/>
    </location>
</feature>
<feature type="compositionally biased region" description="Polar residues" evidence="1">
    <location>
        <begin position="56"/>
        <end position="69"/>
    </location>
</feature>
<proteinExistence type="predicted"/>
<sequence length="282" mass="29412">MDSANDQAGPTSLVAEQDPGPAEVTAGLQARGNGARKARLAAVRSIRSATRKGISDPSSATTKRQQNPVKSAAEVEVVGKKRRKDNLETTSSPASRSILNANTTEAENKPCLIQKEPCIDDGSANDQAGPTSLVAEQDPGPAEVTAGLQARGNGARKARLAAVRNQAITTLVQVGRKGFLSHGSKSSPLDAAASQVPRQDTSANPGPGQENGEHEPPKTQPPEEAPPANGPASRAPTDEVNINEMLEIALDTLLLVSTLIVLYIELQDAEPDQQQDNTNGSS</sequence>
<evidence type="ECO:0000313" key="2">
    <source>
        <dbReference type="EMBL" id="KAK8761119.1"/>
    </source>
</evidence>
<reference evidence="2 3" key="1">
    <citation type="journal article" date="2023" name="Arcadia Sci">
        <title>De novo assembly of a long-read Amblyomma americanum tick genome.</title>
        <authorList>
            <person name="Chou S."/>
            <person name="Poskanzer K.E."/>
            <person name="Rollins M."/>
            <person name="Thuy-Boun P.S."/>
        </authorList>
    </citation>
    <scope>NUCLEOTIDE SEQUENCE [LARGE SCALE GENOMIC DNA]</scope>
    <source>
        <strain evidence="2">F_SG_1</strain>
        <tissue evidence="2">Salivary glands</tissue>
    </source>
</reference>
<dbReference type="EMBL" id="JARKHS020031527">
    <property type="protein sequence ID" value="KAK8761119.1"/>
    <property type="molecule type" value="Genomic_DNA"/>
</dbReference>
<organism evidence="2 3">
    <name type="scientific">Amblyomma americanum</name>
    <name type="common">Lone star tick</name>
    <dbReference type="NCBI Taxonomy" id="6943"/>
    <lineage>
        <taxon>Eukaryota</taxon>
        <taxon>Metazoa</taxon>
        <taxon>Ecdysozoa</taxon>
        <taxon>Arthropoda</taxon>
        <taxon>Chelicerata</taxon>
        <taxon>Arachnida</taxon>
        <taxon>Acari</taxon>
        <taxon>Parasitiformes</taxon>
        <taxon>Ixodida</taxon>
        <taxon>Ixodoidea</taxon>
        <taxon>Ixodidae</taxon>
        <taxon>Amblyomminae</taxon>
        <taxon>Amblyomma</taxon>
    </lineage>
</organism>
<accession>A0AAQ4DF79</accession>
<comment type="caution">
    <text evidence="2">The sequence shown here is derived from an EMBL/GenBank/DDBJ whole genome shotgun (WGS) entry which is preliminary data.</text>
</comment>
<feature type="region of interest" description="Disordered" evidence="1">
    <location>
        <begin position="179"/>
        <end position="238"/>
    </location>
</feature>
<feature type="compositionally biased region" description="Polar residues" evidence="1">
    <location>
        <begin position="1"/>
        <end position="10"/>
    </location>
</feature>
<dbReference type="AlphaFoldDB" id="A0AAQ4DF79"/>
<dbReference type="Proteomes" id="UP001321473">
    <property type="component" value="Unassembled WGS sequence"/>
</dbReference>